<dbReference type="Proteomes" id="UP000253083">
    <property type="component" value="Unassembled WGS sequence"/>
</dbReference>
<dbReference type="NCBIfam" id="TIGR03160">
    <property type="entry name" value="cobT_DBIPRT"/>
    <property type="match status" value="1"/>
</dbReference>
<comment type="pathway">
    <text evidence="1 10">Nucleoside biosynthesis; alpha-ribazole biosynthesis; alpha-ribazole from 5,6-dimethylbenzimidazole: step 1/2.</text>
</comment>
<keyword evidence="6 10" id="KW-0328">Glycosyltransferase</keyword>
<name>A0A395JIL1_9GAMM</name>
<dbReference type="EC" id="2.4.2.21" evidence="3 10"/>
<evidence type="ECO:0000313" key="11">
    <source>
        <dbReference type="EMBL" id="RBP48595.1"/>
    </source>
</evidence>
<comment type="catalytic activity">
    <reaction evidence="9 10">
        <text>5,6-dimethylbenzimidazole + nicotinate beta-D-ribonucleotide = alpha-ribazole 5'-phosphate + nicotinate + H(+)</text>
        <dbReference type="Rhea" id="RHEA:11196"/>
        <dbReference type="ChEBI" id="CHEBI:15378"/>
        <dbReference type="ChEBI" id="CHEBI:15890"/>
        <dbReference type="ChEBI" id="CHEBI:32544"/>
        <dbReference type="ChEBI" id="CHEBI:57502"/>
        <dbReference type="ChEBI" id="CHEBI:57918"/>
        <dbReference type="EC" id="2.4.2.21"/>
    </reaction>
</comment>
<proteinExistence type="inferred from homology"/>
<protein>
    <recommendedName>
        <fullName evidence="4 10">Nicotinate-nucleotide--dimethylbenzimidazole phosphoribosyltransferase</fullName>
        <shortName evidence="10">NN:DBI PRT</shortName>
        <ecNumber evidence="3 10">2.4.2.21</ecNumber>
    </recommendedName>
    <alternativeName>
        <fullName evidence="8 10">N(1)-alpha-phosphoribosyltransferase</fullName>
    </alternativeName>
</protein>
<dbReference type="RefSeq" id="WP_113955625.1">
    <property type="nucleotide sequence ID" value="NZ_QNRT01000006.1"/>
</dbReference>
<dbReference type="InterPro" id="IPR003200">
    <property type="entry name" value="Nict_dMeBzImd_PRibTrfase"/>
</dbReference>
<dbReference type="GO" id="GO:0009236">
    <property type="term" value="P:cobalamin biosynthetic process"/>
    <property type="evidence" value="ECO:0007669"/>
    <property type="project" value="UniProtKB-UniRule"/>
</dbReference>
<evidence type="ECO:0000313" key="12">
    <source>
        <dbReference type="Proteomes" id="UP000253083"/>
    </source>
</evidence>
<dbReference type="Gene3D" id="3.40.50.10210">
    <property type="match status" value="1"/>
</dbReference>
<comment type="function">
    <text evidence="10">Catalyzes the synthesis of alpha-ribazole-5'-phosphate from nicotinate mononucleotide (NAMN) and 5,6-dimethylbenzimidazole (DMB).</text>
</comment>
<gene>
    <name evidence="10" type="primary">cobT</name>
    <name evidence="11" type="ORF">DFR28_10682</name>
</gene>
<dbReference type="InterPro" id="IPR023195">
    <property type="entry name" value="Nict_dMeBzImd_PRibTrfase_N"/>
</dbReference>
<dbReference type="UniPathway" id="UPA00061">
    <property type="reaction ID" value="UER00516"/>
</dbReference>
<comment type="caution">
    <text evidence="11">The sequence shown here is derived from an EMBL/GenBank/DDBJ whole genome shotgun (WGS) entry which is preliminary data.</text>
</comment>
<dbReference type="FunCoup" id="A0A395JIL1">
    <property type="interactions" value="113"/>
</dbReference>
<dbReference type="GO" id="GO:0008939">
    <property type="term" value="F:nicotinate-nucleotide-dimethylbenzimidazole phosphoribosyltransferase activity"/>
    <property type="evidence" value="ECO:0007669"/>
    <property type="project" value="UniProtKB-UniRule"/>
</dbReference>
<dbReference type="PANTHER" id="PTHR43463:SF1">
    <property type="entry name" value="NICOTINATE-NUCLEOTIDE--DIMETHYLBENZIMIDAZOLE PHOSPHORIBOSYLTRANSFERASE"/>
    <property type="match status" value="1"/>
</dbReference>
<dbReference type="PANTHER" id="PTHR43463">
    <property type="entry name" value="NICOTINATE-NUCLEOTIDE--DIMETHYLBENZIMIDAZOLE PHOSPHORIBOSYLTRANSFERASE"/>
    <property type="match status" value="1"/>
</dbReference>
<keyword evidence="12" id="KW-1185">Reference proteome</keyword>
<dbReference type="Pfam" id="PF02277">
    <property type="entry name" value="DBI_PRT"/>
    <property type="match status" value="1"/>
</dbReference>
<evidence type="ECO:0000256" key="9">
    <source>
        <dbReference type="ARBA" id="ARBA00047340"/>
    </source>
</evidence>
<dbReference type="NCBIfam" id="NF000996">
    <property type="entry name" value="PRK00105.1"/>
    <property type="match status" value="1"/>
</dbReference>
<sequence length="345" mass="36153">MTSHWFQQPCPTIDPAMTDSAQQRQLNLTKPAGSLGRLEDLAVSFCAWQQTLAPKLQNIKIAIFAADHGVCAQGVSAFPQEVTAQMVLNFVHGGAAISVLAKQLDAQFEVINIGVNTALPDSPTLVNKPIRLSTSDLSETEAMSHSELLLALSIGREHAAKTNDHLFIGGEMGIGNTTAASAIFSLLLNLAPSETVGPGTGVDANGITHKQLVVTKAIALHAPHIHNELDVLARVGGFEIAGLVGAYIGSAQRGVPVLIDGFITTAAALLACRINPSVRDWLVFAHRSAEPAHYRALQALDANPLLDLGMRLGEGSGAAIAVPIIASALNLHNHMATFDSAGVSS</sequence>
<dbReference type="AlphaFoldDB" id="A0A395JIL1"/>
<dbReference type="FunFam" id="3.40.50.10210:FF:000001">
    <property type="entry name" value="Nicotinate-nucleotide--dimethylbenzimidazole phosphoribosyltransferase"/>
    <property type="match status" value="1"/>
</dbReference>
<dbReference type="SUPFAM" id="SSF52733">
    <property type="entry name" value="Nicotinate mononucleotide:5,6-dimethylbenzimidazole phosphoribosyltransferase (CobT)"/>
    <property type="match status" value="1"/>
</dbReference>
<keyword evidence="7 10" id="KW-0808">Transferase</keyword>
<dbReference type="EMBL" id="QNRT01000006">
    <property type="protein sequence ID" value="RBP48595.1"/>
    <property type="molecule type" value="Genomic_DNA"/>
</dbReference>
<evidence type="ECO:0000256" key="2">
    <source>
        <dbReference type="ARBA" id="ARBA00007110"/>
    </source>
</evidence>
<evidence type="ECO:0000256" key="6">
    <source>
        <dbReference type="ARBA" id="ARBA00022676"/>
    </source>
</evidence>
<dbReference type="Gene3D" id="1.10.1610.10">
    <property type="match status" value="1"/>
</dbReference>
<reference evidence="11 12" key="1">
    <citation type="submission" date="2018-06" db="EMBL/GenBank/DDBJ databases">
        <title>Genomic Encyclopedia of Type Strains, Phase IV (KMG-IV): sequencing the most valuable type-strain genomes for metagenomic binning, comparative biology and taxonomic classification.</title>
        <authorList>
            <person name="Goeker M."/>
        </authorList>
    </citation>
    <scope>NUCLEOTIDE SEQUENCE [LARGE SCALE GENOMIC DNA]</scope>
    <source>
        <strain evidence="11 12">DSM 24032</strain>
    </source>
</reference>
<organism evidence="11 12">
    <name type="scientific">Arenicella xantha</name>
    <dbReference type="NCBI Taxonomy" id="644221"/>
    <lineage>
        <taxon>Bacteria</taxon>
        <taxon>Pseudomonadati</taxon>
        <taxon>Pseudomonadota</taxon>
        <taxon>Gammaproteobacteria</taxon>
        <taxon>Arenicellales</taxon>
        <taxon>Arenicellaceae</taxon>
        <taxon>Arenicella</taxon>
    </lineage>
</organism>
<evidence type="ECO:0000256" key="8">
    <source>
        <dbReference type="ARBA" id="ARBA00030686"/>
    </source>
</evidence>
<dbReference type="CDD" id="cd02439">
    <property type="entry name" value="DMB-PRT_CobT"/>
    <property type="match status" value="1"/>
</dbReference>
<dbReference type="InParanoid" id="A0A395JIL1"/>
<evidence type="ECO:0000256" key="10">
    <source>
        <dbReference type="HAMAP-Rule" id="MF_00230"/>
    </source>
</evidence>
<accession>A0A395JIL1</accession>
<evidence type="ECO:0000256" key="3">
    <source>
        <dbReference type="ARBA" id="ARBA00011991"/>
    </source>
</evidence>
<evidence type="ECO:0000256" key="1">
    <source>
        <dbReference type="ARBA" id="ARBA00005049"/>
    </source>
</evidence>
<keyword evidence="5 10" id="KW-0169">Cobalamin biosynthesis</keyword>
<evidence type="ECO:0000256" key="5">
    <source>
        <dbReference type="ARBA" id="ARBA00022573"/>
    </source>
</evidence>
<evidence type="ECO:0000256" key="7">
    <source>
        <dbReference type="ARBA" id="ARBA00022679"/>
    </source>
</evidence>
<dbReference type="OrthoDB" id="9781491at2"/>
<evidence type="ECO:0000256" key="4">
    <source>
        <dbReference type="ARBA" id="ARBA00015486"/>
    </source>
</evidence>
<feature type="active site" description="Proton acceptor" evidence="10">
    <location>
        <position position="314"/>
    </location>
</feature>
<dbReference type="HAMAP" id="MF_00230">
    <property type="entry name" value="CobT"/>
    <property type="match status" value="1"/>
</dbReference>
<dbReference type="InterPro" id="IPR017846">
    <property type="entry name" value="Nict_dMeBzImd_PRibTrfase_bact"/>
</dbReference>
<comment type="similarity">
    <text evidence="2 10">Belongs to the CobT family.</text>
</comment>
<dbReference type="InterPro" id="IPR036087">
    <property type="entry name" value="Nict_dMeBzImd_PRibTrfase_sf"/>
</dbReference>